<dbReference type="Pfam" id="PF00126">
    <property type="entry name" value="HTH_1"/>
    <property type="match status" value="1"/>
</dbReference>
<comment type="caution">
    <text evidence="6">The sequence shown here is derived from an EMBL/GenBank/DDBJ whole genome shotgun (WGS) entry which is preliminary data.</text>
</comment>
<dbReference type="GO" id="GO:0003700">
    <property type="term" value="F:DNA-binding transcription factor activity"/>
    <property type="evidence" value="ECO:0007669"/>
    <property type="project" value="InterPro"/>
</dbReference>
<reference evidence="6 7" key="1">
    <citation type="submission" date="2018-02" db="EMBL/GenBank/DDBJ databases">
        <title>Solimicrobium silvestre gen. nov., sp. nov., isolated from alpine forest soil.</title>
        <authorList>
            <person name="Margesin R."/>
            <person name="Albuquerque L."/>
            <person name="Zhang D.-C."/>
            <person name="Froufe H.J.C."/>
            <person name="Severino R."/>
            <person name="Roxo I."/>
            <person name="Egas C."/>
            <person name="Da Costa M.S."/>
        </authorList>
    </citation>
    <scope>NUCLEOTIDE SEQUENCE [LARGE SCALE GENOMIC DNA]</scope>
    <source>
        <strain evidence="6 7">S20-91</strain>
    </source>
</reference>
<dbReference type="SUPFAM" id="SSF53850">
    <property type="entry name" value="Periplasmic binding protein-like II"/>
    <property type="match status" value="1"/>
</dbReference>
<dbReference type="InterPro" id="IPR036388">
    <property type="entry name" value="WH-like_DNA-bd_sf"/>
</dbReference>
<sequence length="317" mass="35224">MNLNQLRFAHAVATTGSFTAAAAECFVTQPTLSNGIAQFEEELGERLFVRTTRKVTLTAFGIHILPCIIDVLSAQATLVHQAQAFLQPEKRLIRIGTSPLINANLLGLMIEPFQRENPAVDVVLREMNMEDLYRMLDSDQLDFVFGITNTHKGSWDSTFLYQEPLLFIPRLAELHKSPHAQSVQFKDISDETYVMVPDGCGLSRATRALFRSHRRKLNEYAGQAMSYQVLEEWAMLGIGAAILPKSKVSDKTQHALPITDKAGVDVVLDFQAIWSRKGLQLPHLFAFSNHLSQVVPAVVAGLGLGMKNESQASYQSN</sequence>
<feature type="domain" description="HTH lysR-type" evidence="5">
    <location>
        <begin position="1"/>
        <end position="58"/>
    </location>
</feature>
<dbReference type="SUPFAM" id="SSF46785">
    <property type="entry name" value="Winged helix' DNA-binding domain"/>
    <property type="match status" value="1"/>
</dbReference>
<dbReference type="InterPro" id="IPR005119">
    <property type="entry name" value="LysR_subst-bd"/>
</dbReference>
<dbReference type="CDD" id="cd05466">
    <property type="entry name" value="PBP2_LTTR_substrate"/>
    <property type="match status" value="1"/>
</dbReference>
<evidence type="ECO:0000259" key="5">
    <source>
        <dbReference type="PROSITE" id="PS50931"/>
    </source>
</evidence>
<dbReference type="GO" id="GO:0003677">
    <property type="term" value="F:DNA binding"/>
    <property type="evidence" value="ECO:0007669"/>
    <property type="project" value="UniProtKB-KW"/>
</dbReference>
<evidence type="ECO:0000313" key="7">
    <source>
        <dbReference type="Proteomes" id="UP000237839"/>
    </source>
</evidence>
<dbReference type="PROSITE" id="PS50931">
    <property type="entry name" value="HTH_LYSR"/>
    <property type="match status" value="1"/>
</dbReference>
<dbReference type="PRINTS" id="PR00039">
    <property type="entry name" value="HTHLYSR"/>
</dbReference>
<dbReference type="AlphaFoldDB" id="A0A2S9GZL9"/>
<comment type="similarity">
    <text evidence="1">Belongs to the LysR transcriptional regulatory family.</text>
</comment>
<proteinExistence type="inferred from homology"/>
<evidence type="ECO:0000256" key="2">
    <source>
        <dbReference type="ARBA" id="ARBA00023015"/>
    </source>
</evidence>
<dbReference type="Proteomes" id="UP000237839">
    <property type="component" value="Unassembled WGS sequence"/>
</dbReference>
<dbReference type="Pfam" id="PF03466">
    <property type="entry name" value="LysR_substrate"/>
    <property type="match status" value="1"/>
</dbReference>
<keyword evidence="7" id="KW-1185">Reference proteome</keyword>
<dbReference type="EMBL" id="PUGF01000009">
    <property type="protein sequence ID" value="PRC93171.1"/>
    <property type="molecule type" value="Genomic_DNA"/>
</dbReference>
<dbReference type="Gene3D" id="1.10.10.10">
    <property type="entry name" value="Winged helix-like DNA-binding domain superfamily/Winged helix DNA-binding domain"/>
    <property type="match status" value="1"/>
</dbReference>
<dbReference type="InterPro" id="IPR000847">
    <property type="entry name" value="LysR_HTH_N"/>
</dbReference>
<evidence type="ECO:0000256" key="4">
    <source>
        <dbReference type="ARBA" id="ARBA00023163"/>
    </source>
</evidence>
<accession>A0A2S9GZL9</accession>
<protein>
    <submittedName>
        <fullName evidence="6">LysR substrate binding domain</fullName>
    </submittedName>
</protein>
<gene>
    <name evidence="6" type="ORF">S2091_2257</name>
</gene>
<keyword evidence="2" id="KW-0805">Transcription regulation</keyword>
<dbReference type="PANTHER" id="PTHR30419">
    <property type="entry name" value="HTH-TYPE TRANSCRIPTIONAL REGULATOR YBHD"/>
    <property type="match status" value="1"/>
</dbReference>
<evidence type="ECO:0000256" key="1">
    <source>
        <dbReference type="ARBA" id="ARBA00009437"/>
    </source>
</evidence>
<dbReference type="OrthoDB" id="8807047at2"/>
<evidence type="ECO:0000256" key="3">
    <source>
        <dbReference type="ARBA" id="ARBA00023125"/>
    </source>
</evidence>
<organism evidence="6 7">
    <name type="scientific">Solimicrobium silvestre</name>
    <dbReference type="NCBI Taxonomy" id="2099400"/>
    <lineage>
        <taxon>Bacteria</taxon>
        <taxon>Pseudomonadati</taxon>
        <taxon>Pseudomonadota</taxon>
        <taxon>Betaproteobacteria</taxon>
        <taxon>Burkholderiales</taxon>
        <taxon>Oxalobacteraceae</taxon>
        <taxon>Solimicrobium</taxon>
    </lineage>
</organism>
<dbReference type="InterPro" id="IPR050950">
    <property type="entry name" value="HTH-type_LysR_regulators"/>
</dbReference>
<dbReference type="GO" id="GO:0005829">
    <property type="term" value="C:cytosol"/>
    <property type="evidence" value="ECO:0007669"/>
    <property type="project" value="TreeGrafter"/>
</dbReference>
<keyword evidence="3" id="KW-0238">DNA-binding</keyword>
<name>A0A2S9GZL9_9BURK</name>
<dbReference type="Gene3D" id="3.40.190.290">
    <property type="match status" value="1"/>
</dbReference>
<dbReference type="InterPro" id="IPR036390">
    <property type="entry name" value="WH_DNA-bd_sf"/>
</dbReference>
<evidence type="ECO:0000313" key="6">
    <source>
        <dbReference type="EMBL" id="PRC93171.1"/>
    </source>
</evidence>
<keyword evidence="4" id="KW-0804">Transcription</keyword>
<dbReference type="FunFam" id="1.10.10.10:FF:000001">
    <property type="entry name" value="LysR family transcriptional regulator"/>
    <property type="match status" value="1"/>
</dbReference>
<dbReference type="RefSeq" id="WP_105531901.1">
    <property type="nucleotide sequence ID" value="NZ_PUGF01000009.1"/>
</dbReference>